<evidence type="ECO:0000313" key="11">
    <source>
        <dbReference type="EMBL" id="HIX53616.1"/>
    </source>
</evidence>
<dbReference type="Gene3D" id="3.40.50.620">
    <property type="entry name" value="HUPs"/>
    <property type="match status" value="2"/>
</dbReference>
<feature type="binding site" evidence="8">
    <location>
        <position position="99"/>
    </location>
    <ligand>
        <name>L-glutamine</name>
        <dbReference type="ChEBI" id="CHEBI:58359"/>
    </ligand>
</feature>
<dbReference type="SUPFAM" id="SSF52402">
    <property type="entry name" value="Adenine nucleotide alpha hydrolases-like"/>
    <property type="match status" value="1"/>
</dbReference>
<dbReference type="EC" id="6.3.5.4" evidence="3"/>
<comment type="similarity">
    <text evidence="2">Belongs to the asparagine synthetase family.</text>
</comment>
<dbReference type="InterPro" id="IPR014729">
    <property type="entry name" value="Rossmann-like_a/b/a_fold"/>
</dbReference>
<sequence length="644" mass="72848">MSAIVGYLDAKSLESNHKLTIHKMLSVQKHRGPDGEYLASDNKNFSFGQNLLSINGSPLDSPIFKSGGCYVNANGRIYNFQELRAQLELEGIKFTTKNDNEVLLPLYRKYGLDFLNKLNGDFSMALIDEDKKKLFLIRDRFGVKPLFFHTNGHAIYFSSEVKGILQVPGISPKLSSEAILHQLMQTMIAGSSAFKDIYAVKPGHFLEIGYANGRLEIQEKKYWDLDFPTQEERSQHKKDSSDYIHDVREKLANAVDLRLKGDQEVCSYLSGGIDSCSILGLISSFSQKPIPSFTIGFDHESYDETSIATEMAKMVGSQQMVVNLAAKELYGHNYVDTVWHAERTFYNTLGVAKHQMSGVVTSQGYRVALTGEGSDELFGGYPSFKRDLLLYSPESEESVALRKQMDSSNKLFTGAILSEDLLSHDAFNEVLGFTPSWIQPWMKTLELARPLLNKDIQEELVEYDPIASIAQSFDSNKINGRHVLDKAQYTWSKTMLECQILNWGGDRVDMANGLESRPPFLDKELVAMALNIPPAYRIKGNVEKWVLKEAMQHIIPETLYKREKFAFMAPPAHTNKAKTEQRNLLFNQYLSEEKILKAGIFDLDKMNAFIKTVQQEQDPVLQVRQDALVNHILGLQILSDLYIK</sequence>
<evidence type="ECO:0000313" key="12">
    <source>
        <dbReference type="Proteomes" id="UP000824156"/>
    </source>
</evidence>
<protein>
    <recommendedName>
        <fullName evidence="3">asparagine synthase (glutamine-hydrolyzing)</fullName>
        <ecNumber evidence="3">6.3.5.4</ecNumber>
    </recommendedName>
</protein>
<dbReference type="SUPFAM" id="SSF56235">
    <property type="entry name" value="N-terminal nucleophile aminohydrolases (Ntn hydrolases)"/>
    <property type="match status" value="1"/>
</dbReference>
<keyword evidence="5 8" id="KW-0067">ATP-binding</keyword>
<dbReference type="Pfam" id="PF00733">
    <property type="entry name" value="Asn_synthase"/>
    <property type="match status" value="1"/>
</dbReference>
<dbReference type="PIRSF" id="PIRSF001589">
    <property type="entry name" value="Asn_synthetase_glu-h"/>
    <property type="match status" value="1"/>
</dbReference>
<dbReference type="PROSITE" id="PS51278">
    <property type="entry name" value="GATASE_TYPE_2"/>
    <property type="match status" value="1"/>
</dbReference>
<evidence type="ECO:0000256" key="8">
    <source>
        <dbReference type="PIRSR" id="PIRSR001589-2"/>
    </source>
</evidence>
<evidence type="ECO:0000259" key="10">
    <source>
        <dbReference type="PROSITE" id="PS51278"/>
    </source>
</evidence>
<comment type="pathway">
    <text evidence="1">Amino-acid biosynthesis; L-asparagine biosynthesis; L-asparagine from L-aspartate (L-Gln route): step 1/1.</text>
</comment>
<dbReference type="NCBIfam" id="TIGR01536">
    <property type="entry name" value="asn_synth_AEB"/>
    <property type="match status" value="1"/>
</dbReference>
<keyword evidence="4 8" id="KW-0547">Nucleotide-binding</keyword>
<keyword evidence="6" id="KW-0315">Glutamine amidotransferase</keyword>
<evidence type="ECO:0000256" key="7">
    <source>
        <dbReference type="ARBA" id="ARBA00048741"/>
    </source>
</evidence>
<dbReference type="CDD" id="cd01991">
    <property type="entry name" value="Asn_synthase_B_C"/>
    <property type="match status" value="1"/>
</dbReference>
<reference evidence="11" key="2">
    <citation type="submission" date="2021-04" db="EMBL/GenBank/DDBJ databases">
        <authorList>
            <person name="Gilroy R."/>
        </authorList>
    </citation>
    <scope>NUCLEOTIDE SEQUENCE</scope>
    <source>
        <strain evidence="11">1719</strain>
    </source>
</reference>
<name>A0A9D1W6J4_9SPHI</name>
<organism evidence="11 12">
    <name type="scientific">Candidatus Sphingobacterium stercoripullorum</name>
    <dbReference type="NCBI Taxonomy" id="2838759"/>
    <lineage>
        <taxon>Bacteria</taxon>
        <taxon>Pseudomonadati</taxon>
        <taxon>Bacteroidota</taxon>
        <taxon>Sphingobacteriia</taxon>
        <taxon>Sphingobacteriales</taxon>
        <taxon>Sphingobacteriaceae</taxon>
        <taxon>Sphingobacterium</taxon>
    </lineage>
</organism>
<dbReference type="InterPro" id="IPR051786">
    <property type="entry name" value="ASN_synthetase/amidase"/>
</dbReference>
<dbReference type="GO" id="GO:0005524">
    <property type="term" value="F:ATP binding"/>
    <property type="evidence" value="ECO:0007669"/>
    <property type="project" value="UniProtKB-KW"/>
</dbReference>
<dbReference type="InterPro" id="IPR029055">
    <property type="entry name" value="Ntn_hydrolases_N"/>
</dbReference>
<feature type="binding site" evidence="8">
    <location>
        <position position="295"/>
    </location>
    <ligand>
        <name>ATP</name>
        <dbReference type="ChEBI" id="CHEBI:30616"/>
    </ligand>
</feature>
<evidence type="ECO:0000256" key="2">
    <source>
        <dbReference type="ARBA" id="ARBA00005752"/>
    </source>
</evidence>
<dbReference type="GO" id="GO:0004066">
    <property type="term" value="F:asparagine synthase (glutamine-hydrolyzing) activity"/>
    <property type="evidence" value="ECO:0007669"/>
    <property type="project" value="UniProtKB-EC"/>
</dbReference>
<accession>A0A9D1W6J4</accession>
<evidence type="ECO:0000256" key="4">
    <source>
        <dbReference type="ARBA" id="ARBA00022741"/>
    </source>
</evidence>
<dbReference type="InterPro" id="IPR006426">
    <property type="entry name" value="Asn_synth_AEB"/>
</dbReference>
<dbReference type="EMBL" id="DXEZ01000034">
    <property type="protein sequence ID" value="HIX53616.1"/>
    <property type="molecule type" value="Genomic_DNA"/>
</dbReference>
<evidence type="ECO:0000256" key="6">
    <source>
        <dbReference type="ARBA" id="ARBA00022962"/>
    </source>
</evidence>
<evidence type="ECO:0000256" key="9">
    <source>
        <dbReference type="PIRSR" id="PIRSR001589-3"/>
    </source>
</evidence>
<evidence type="ECO:0000256" key="3">
    <source>
        <dbReference type="ARBA" id="ARBA00012737"/>
    </source>
</evidence>
<feature type="domain" description="Glutamine amidotransferase type-2" evidence="10">
    <location>
        <begin position="2"/>
        <end position="211"/>
    </location>
</feature>
<proteinExistence type="inferred from homology"/>
<dbReference type="Gene3D" id="3.60.20.10">
    <property type="entry name" value="Glutamine Phosphoribosylpyrophosphate, subunit 1, domain 1"/>
    <property type="match status" value="1"/>
</dbReference>
<comment type="catalytic activity">
    <reaction evidence="7">
        <text>L-aspartate + L-glutamine + ATP + H2O = L-asparagine + L-glutamate + AMP + diphosphate + H(+)</text>
        <dbReference type="Rhea" id="RHEA:12228"/>
        <dbReference type="ChEBI" id="CHEBI:15377"/>
        <dbReference type="ChEBI" id="CHEBI:15378"/>
        <dbReference type="ChEBI" id="CHEBI:29985"/>
        <dbReference type="ChEBI" id="CHEBI:29991"/>
        <dbReference type="ChEBI" id="CHEBI:30616"/>
        <dbReference type="ChEBI" id="CHEBI:33019"/>
        <dbReference type="ChEBI" id="CHEBI:58048"/>
        <dbReference type="ChEBI" id="CHEBI:58359"/>
        <dbReference type="ChEBI" id="CHEBI:456215"/>
        <dbReference type="EC" id="6.3.5.4"/>
    </reaction>
</comment>
<dbReference type="CDD" id="cd00712">
    <property type="entry name" value="AsnB"/>
    <property type="match status" value="1"/>
</dbReference>
<evidence type="ECO:0000256" key="5">
    <source>
        <dbReference type="ARBA" id="ARBA00022840"/>
    </source>
</evidence>
<feature type="site" description="Important for beta-aspartyl-AMP intermediate formation" evidence="9">
    <location>
        <position position="372"/>
    </location>
</feature>
<dbReference type="Proteomes" id="UP000824156">
    <property type="component" value="Unassembled WGS sequence"/>
</dbReference>
<gene>
    <name evidence="11" type="primary">asnB</name>
    <name evidence="11" type="ORF">H9853_01215</name>
</gene>
<evidence type="ECO:0000256" key="1">
    <source>
        <dbReference type="ARBA" id="ARBA00005187"/>
    </source>
</evidence>
<dbReference type="InterPro" id="IPR033738">
    <property type="entry name" value="AsnB_N"/>
</dbReference>
<dbReference type="GO" id="GO:0005829">
    <property type="term" value="C:cytosol"/>
    <property type="evidence" value="ECO:0007669"/>
    <property type="project" value="TreeGrafter"/>
</dbReference>
<dbReference type="PANTHER" id="PTHR43284">
    <property type="entry name" value="ASPARAGINE SYNTHETASE (GLUTAMINE-HYDROLYZING)"/>
    <property type="match status" value="1"/>
</dbReference>
<comment type="caution">
    <text evidence="11">The sequence shown here is derived from an EMBL/GenBank/DDBJ whole genome shotgun (WGS) entry which is preliminary data.</text>
</comment>
<dbReference type="PANTHER" id="PTHR43284:SF1">
    <property type="entry name" value="ASPARAGINE SYNTHETASE"/>
    <property type="match status" value="1"/>
</dbReference>
<dbReference type="AlphaFoldDB" id="A0A9D1W6J4"/>
<dbReference type="Pfam" id="PF13537">
    <property type="entry name" value="GATase_7"/>
    <property type="match status" value="1"/>
</dbReference>
<dbReference type="GO" id="GO:0006529">
    <property type="term" value="P:asparagine biosynthetic process"/>
    <property type="evidence" value="ECO:0007669"/>
    <property type="project" value="InterPro"/>
</dbReference>
<reference evidence="11" key="1">
    <citation type="journal article" date="2021" name="PeerJ">
        <title>Extensive microbial diversity within the chicken gut microbiome revealed by metagenomics and culture.</title>
        <authorList>
            <person name="Gilroy R."/>
            <person name="Ravi A."/>
            <person name="Getino M."/>
            <person name="Pursley I."/>
            <person name="Horton D.L."/>
            <person name="Alikhan N.F."/>
            <person name="Baker D."/>
            <person name="Gharbi K."/>
            <person name="Hall N."/>
            <person name="Watson M."/>
            <person name="Adriaenssens E.M."/>
            <person name="Foster-Nyarko E."/>
            <person name="Jarju S."/>
            <person name="Secka A."/>
            <person name="Antonio M."/>
            <person name="Oren A."/>
            <person name="Chaudhuri R.R."/>
            <person name="La Ragione R."/>
            <person name="Hildebrand F."/>
            <person name="Pallen M.J."/>
        </authorList>
    </citation>
    <scope>NUCLEOTIDE SEQUENCE</scope>
    <source>
        <strain evidence="11">1719</strain>
    </source>
</reference>
<dbReference type="InterPro" id="IPR001962">
    <property type="entry name" value="Asn_synthase"/>
</dbReference>
<keyword evidence="11" id="KW-0436">Ligase</keyword>
<dbReference type="InterPro" id="IPR017932">
    <property type="entry name" value="GATase_2_dom"/>
</dbReference>